<reference evidence="1 2" key="1">
    <citation type="submission" date="2020-08" db="EMBL/GenBank/DDBJ databases">
        <title>Genomic Encyclopedia of Type Strains, Phase IV (KMG-IV): sequencing the most valuable type-strain genomes for metagenomic binning, comparative biology and taxonomic classification.</title>
        <authorList>
            <person name="Goeker M."/>
        </authorList>
    </citation>
    <scope>NUCLEOTIDE SEQUENCE [LARGE SCALE GENOMIC DNA]</scope>
    <source>
        <strain evidence="1 2">DSM 23868</strain>
    </source>
</reference>
<sequence length="66" mass="7302">MSKPRPNHIEIVSPCTESDIVRLAIYAAIVGSDENHCCRKISLPSLGERLSHQRGTQLVFSWIGPS</sequence>
<dbReference type="AlphaFoldDB" id="A0AB34YVC9"/>
<keyword evidence="2" id="KW-1185">Reference proteome</keyword>
<dbReference type="Proteomes" id="UP000553980">
    <property type="component" value="Unassembled WGS sequence"/>
</dbReference>
<evidence type="ECO:0000313" key="1">
    <source>
        <dbReference type="EMBL" id="MBB4095233.1"/>
    </source>
</evidence>
<name>A0AB34YVC9_9HYPH</name>
<protein>
    <submittedName>
        <fullName evidence="1">Uncharacterized protein</fullName>
    </submittedName>
</protein>
<comment type="caution">
    <text evidence="1">The sequence shown here is derived from an EMBL/GenBank/DDBJ whole genome shotgun (WGS) entry which is preliminary data.</text>
</comment>
<proteinExistence type="predicted"/>
<accession>A0AB34YVC9</accession>
<dbReference type="EMBL" id="JACIEX010000009">
    <property type="protein sequence ID" value="MBB4095233.1"/>
    <property type="molecule type" value="Genomic_DNA"/>
</dbReference>
<organism evidence="1 2">
    <name type="scientific">Brucella pecoris</name>
    <dbReference type="NCBI Taxonomy" id="867683"/>
    <lineage>
        <taxon>Bacteria</taxon>
        <taxon>Pseudomonadati</taxon>
        <taxon>Pseudomonadota</taxon>
        <taxon>Alphaproteobacteria</taxon>
        <taxon>Hyphomicrobiales</taxon>
        <taxon>Brucellaceae</taxon>
        <taxon>Brucella/Ochrobactrum group</taxon>
        <taxon>Brucella</taxon>
    </lineage>
</organism>
<evidence type="ECO:0000313" key="2">
    <source>
        <dbReference type="Proteomes" id="UP000553980"/>
    </source>
</evidence>
<gene>
    <name evidence="1" type="ORF">GGQ79_003776</name>
</gene>